<feature type="domain" description="Xylanolytic transcriptional activator regulatory" evidence="3">
    <location>
        <begin position="294"/>
        <end position="367"/>
    </location>
</feature>
<dbReference type="EMBL" id="JAPEUR010000097">
    <property type="protein sequence ID" value="KAJ4321296.1"/>
    <property type="molecule type" value="Genomic_DNA"/>
</dbReference>
<comment type="subcellular location">
    <subcellularLocation>
        <location evidence="1">Nucleus</location>
    </subcellularLocation>
</comment>
<dbReference type="OrthoDB" id="2269373at2759"/>
<protein>
    <recommendedName>
        <fullName evidence="3">Xylanolytic transcriptional activator regulatory domain-containing protein</fullName>
    </recommendedName>
</protein>
<dbReference type="GO" id="GO:0005634">
    <property type="term" value="C:nucleus"/>
    <property type="evidence" value="ECO:0007669"/>
    <property type="project" value="UniProtKB-SubCell"/>
</dbReference>
<keyword evidence="5" id="KW-1185">Reference proteome</keyword>
<sequence length="684" mass="77453">MRPQHALLELHQGSINFNLPVSQANVTCTPSTPAPARKRRRPNQDLQERLARCEQLLKQYADGSVPSPSAQASPAMNSAMSDVMVSTPTSCDAQAKWKPAGKMIKEEGGVRFMDSYLWASIHEELQAMREIVDTDEPEDSSVMGSEDLSPDYNIDLLLPSDASSGSNEDHQPDPVHVFRLWQLFVDRVNPLTKIVHVPSVQPYVMEAAANMNNIPLNYQALLFSIFTMAAVSLSDTEATQMLGCSRENALRRYTIGTKMALTKFNFLKNYDMVALQALMLYLFSLQNRYDRHAAWILSGMVVRIAQKMGYHRDGELLNLNAFETEMRRRMWWQIILHDAKNALVSGLSHSMLPSSWDTKMPQNVNDADLFPGSNEPIQPREGATEMAFCLVGYQIGKFLVHAESLHGTPGLEAAIMGDDYEDRDPDTFPSIEKYRELVDDLEKGMLEVEARYIDPSAGPVHLAALSIRPMLTSKIREMMVPMREQPEWGTEILNKKDNLFKIVLMNNEHSTNAYEVMEHAGFLWFVKFHFQIDIFTVMTKQLCQRPTGSLADRAWGMLEKTYRFHPELWDMNQKAYVIEAQTVLKAWKAREQAFRQTGQPVECPSFVYRLRECLTNDGRSSEPPTQPPSTQPLSSVAQMTDLDPFLGGYLDVSTLNWDMWGNMNQPQNQLPPSLFGSFGMGSMN</sequence>
<dbReference type="PANTHER" id="PTHR31001">
    <property type="entry name" value="UNCHARACTERIZED TRANSCRIPTIONAL REGULATORY PROTEIN"/>
    <property type="match status" value="1"/>
</dbReference>
<evidence type="ECO:0000259" key="3">
    <source>
        <dbReference type="SMART" id="SM00906"/>
    </source>
</evidence>
<dbReference type="Pfam" id="PF04082">
    <property type="entry name" value="Fungal_trans"/>
    <property type="match status" value="1"/>
</dbReference>
<dbReference type="PANTHER" id="PTHR31001:SF85">
    <property type="entry name" value="ZN(II)2CYS6 TRANSCRIPTION FACTOR (EUROFUNG)"/>
    <property type="match status" value="1"/>
</dbReference>
<gene>
    <name evidence="4" type="ORF">N0V84_005430</name>
</gene>
<comment type="caution">
    <text evidence="4">The sequence shown here is derived from an EMBL/GenBank/DDBJ whole genome shotgun (WGS) entry which is preliminary data.</text>
</comment>
<dbReference type="AlphaFoldDB" id="A0A9W9BQA9"/>
<dbReference type="Proteomes" id="UP001140502">
    <property type="component" value="Unassembled WGS sequence"/>
</dbReference>
<name>A0A9W9BQA9_9HYPO</name>
<organism evidence="4 5">
    <name type="scientific">Fusarium piperis</name>
    <dbReference type="NCBI Taxonomy" id="1435070"/>
    <lineage>
        <taxon>Eukaryota</taxon>
        <taxon>Fungi</taxon>
        <taxon>Dikarya</taxon>
        <taxon>Ascomycota</taxon>
        <taxon>Pezizomycotina</taxon>
        <taxon>Sordariomycetes</taxon>
        <taxon>Hypocreomycetidae</taxon>
        <taxon>Hypocreales</taxon>
        <taxon>Nectriaceae</taxon>
        <taxon>Fusarium</taxon>
        <taxon>Fusarium solani species complex</taxon>
    </lineage>
</organism>
<dbReference type="InterPro" id="IPR050613">
    <property type="entry name" value="Sec_Metabolite_Reg"/>
</dbReference>
<dbReference type="GO" id="GO:0008270">
    <property type="term" value="F:zinc ion binding"/>
    <property type="evidence" value="ECO:0007669"/>
    <property type="project" value="InterPro"/>
</dbReference>
<dbReference type="InterPro" id="IPR007219">
    <property type="entry name" value="XnlR_reg_dom"/>
</dbReference>
<accession>A0A9W9BQA9</accession>
<proteinExistence type="predicted"/>
<dbReference type="SMART" id="SM00906">
    <property type="entry name" value="Fungal_trans"/>
    <property type="match status" value="1"/>
</dbReference>
<dbReference type="GO" id="GO:0003677">
    <property type="term" value="F:DNA binding"/>
    <property type="evidence" value="ECO:0007669"/>
    <property type="project" value="InterPro"/>
</dbReference>
<reference evidence="4" key="1">
    <citation type="submission" date="2022-10" db="EMBL/GenBank/DDBJ databases">
        <title>Tapping the CABI collections for fungal endophytes: first genome assemblies for Collariella, Neodidymelliopsis, Ascochyta clinopodiicola, Didymella pomorum, Didymosphaeria variabile, Neocosmospora piperis and Neocucurbitaria cava.</title>
        <authorList>
            <person name="Hill R."/>
        </authorList>
    </citation>
    <scope>NUCLEOTIDE SEQUENCE</scope>
    <source>
        <strain evidence="4">IMI 366586</strain>
    </source>
</reference>
<evidence type="ECO:0000313" key="4">
    <source>
        <dbReference type="EMBL" id="KAJ4321296.1"/>
    </source>
</evidence>
<evidence type="ECO:0000256" key="1">
    <source>
        <dbReference type="ARBA" id="ARBA00004123"/>
    </source>
</evidence>
<evidence type="ECO:0000256" key="2">
    <source>
        <dbReference type="ARBA" id="ARBA00023242"/>
    </source>
</evidence>
<evidence type="ECO:0000313" key="5">
    <source>
        <dbReference type="Proteomes" id="UP001140502"/>
    </source>
</evidence>
<keyword evidence="2" id="KW-0539">Nucleus</keyword>
<dbReference type="CDD" id="cd12148">
    <property type="entry name" value="fungal_TF_MHR"/>
    <property type="match status" value="1"/>
</dbReference>
<dbReference type="GO" id="GO:0006351">
    <property type="term" value="P:DNA-templated transcription"/>
    <property type="evidence" value="ECO:0007669"/>
    <property type="project" value="InterPro"/>
</dbReference>